<dbReference type="EMBL" id="JAFHKP010000036">
    <property type="protein sequence ID" value="KAG5465786.1"/>
    <property type="molecule type" value="Genomic_DNA"/>
</dbReference>
<reference evidence="1 2" key="1">
    <citation type="submission" date="2021-02" db="EMBL/GenBank/DDBJ databases">
        <title>Leishmania (Mundinia) enrietti genome sequencing and assembly.</title>
        <authorList>
            <person name="Almutairi H."/>
            <person name="Gatherer D."/>
        </authorList>
    </citation>
    <scope>NUCLEOTIDE SEQUENCE [LARGE SCALE GENOMIC DNA]</scope>
    <source>
        <strain evidence="1">CUR178</strain>
    </source>
</reference>
<proteinExistence type="predicted"/>
<evidence type="ECO:0000313" key="2">
    <source>
        <dbReference type="Proteomes" id="UP000674179"/>
    </source>
</evidence>
<protein>
    <submittedName>
        <fullName evidence="1">Uncharacterized protein</fullName>
    </submittedName>
</protein>
<dbReference type="GeneID" id="94167792"/>
<accession>A0A836K9Z7</accession>
<evidence type="ECO:0000313" key="1">
    <source>
        <dbReference type="EMBL" id="KAG5465786.1"/>
    </source>
</evidence>
<dbReference type="RefSeq" id="XP_067688385.1">
    <property type="nucleotide sequence ID" value="XM_067832282.1"/>
</dbReference>
<dbReference type="Proteomes" id="UP000674179">
    <property type="component" value="Chromosome 36"/>
</dbReference>
<dbReference type="KEGG" id="lenr:94167792"/>
<name>A0A836K9Z7_LEIEN</name>
<dbReference type="AlphaFoldDB" id="A0A836K9Z7"/>
<comment type="caution">
    <text evidence="1">The sequence shown here is derived from an EMBL/GenBank/DDBJ whole genome shotgun (WGS) entry which is preliminary data.</text>
</comment>
<keyword evidence="2" id="KW-1185">Reference proteome</keyword>
<sequence>MPCSRKGFHAEDTSVTRQRYSEDSTLEVVKCGGSNRAHLAARLTTVSKHRRVRWGLVVNGNDESHSVRCG</sequence>
<gene>
    <name evidence="1" type="ORF">CUR178_00499</name>
</gene>
<organism evidence="1 2">
    <name type="scientific">Leishmania enriettii</name>
    <dbReference type="NCBI Taxonomy" id="5663"/>
    <lineage>
        <taxon>Eukaryota</taxon>
        <taxon>Discoba</taxon>
        <taxon>Euglenozoa</taxon>
        <taxon>Kinetoplastea</taxon>
        <taxon>Metakinetoplastina</taxon>
        <taxon>Trypanosomatida</taxon>
        <taxon>Trypanosomatidae</taxon>
        <taxon>Leishmaniinae</taxon>
        <taxon>Leishmania</taxon>
    </lineage>
</organism>